<gene>
    <name evidence="2" type="ORF">LAME_0F05798G</name>
</gene>
<dbReference type="GO" id="GO:0046856">
    <property type="term" value="P:phosphatidylinositol dephosphorylation"/>
    <property type="evidence" value="ECO:0007669"/>
    <property type="project" value="InterPro"/>
</dbReference>
<dbReference type="EMBL" id="LT598477">
    <property type="protein sequence ID" value="SCU94020.1"/>
    <property type="molecule type" value="Genomic_DNA"/>
</dbReference>
<reference evidence="3" key="1">
    <citation type="submission" date="2016-03" db="EMBL/GenBank/DDBJ databases">
        <authorList>
            <person name="Devillers Hugo."/>
        </authorList>
    </citation>
    <scope>NUCLEOTIDE SEQUENCE [LARGE SCALE GENOMIC DNA]</scope>
</reference>
<dbReference type="GO" id="GO:0004439">
    <property type="term" value="F:phosphatidylinositol-4,5-bisphosphate 5-phosphatase activity"/>
    <property type="evidence" value="ECO:0007669"/>
    <property type="project" value="TreeGrafter"/>
</dbReference>
<sequence length="373" mass="41822">MADPYSLFVSTFNCGKLLPADDPAAIQAVISALLPVGKPHDVYVLGFQELTVIWQGSFADIVQQTLQKVARYVLEHLNAQNIGRRYEIAALNSSGAIGILALVATELSVLSIFKTNAKCGMLYSSLKGAAALQLTLQRAGSALSDSFVFVTAHLTANEGEEQRLKREEDYHTVVAALQRDFGSFVNHHVFICGDFNFRAQKWALNADDFRNPLLVRRAAIEHDELNLSRAAGRIFHNFEEPPVEFAPTYKFMLTSPDEQYNTIRIPSWCDRVLFRRYHSTPHILSYKSRKRCAALQFTDHLPVSLEVIVPHLEFEQAVSAQNWSESPQWSAELIGSATDTLIGYSGLASDRYGRQLTFAALMMVLWVLYQLFT</sequence>
<dbReference type="PANTHER" id="PTHR11200">
    <property type="entry name" value="INOSITOL 5-PHOSPHATASE"/>
    <property type="match status" value="1"/>
</dbReference>
<dbReference type="Pfam" id="PF22669">
    <property type="entry name" value="Exo_endo_phos2"/>
    <property type="match status" value="1"/>
</dbReference>
<evidence type="ECO:0000259" key="1">
    <source>
        <dbReference type="SMART" id="SM00128"/>
    </source>
</evidence>
<proteinExistence type="predicted"/>
<dbReference type="InterPro" id="IPR000300">
    <property type="entry name" value="IPPc"/>
</dbReference>
<name>A0A1G4JT25_9SACH</name>
<dbReference type="Gene3D" id="3.60.10.10">
    <property type="entry name" value="Endonuclease/exonuclease/phosphatase"/>
    <property type="match status" value="1"/>
</dbReference>
<dbReference type="InterPro" id="IPR036691">
    <property type="entry name" value="Endo/exonu/phosph_ase_sf"/>
</dbReference>
<dbReference type="Proteomes" id="UP000191144">
    <property type="component" value="Chromosome F"/>
</dbReference>
<dbReference type="InterPro" id="IPR046985">
    <property type="entry name" value="IP5"/>
</dbReference>
<protein>
    <submittedName>
        <fullName evidence="2">LAME_0F05798g1_1</fullName>
    </submittedName>
</protein>
<dbReference type="PANTHER" id="PTHR11200:SF275">
    <property type="entry name" value="LD06095P"/>
    <property type="match status" value="1"/>
</dbReference>
<dbReference type="SUPFAM" id="SSF56219">
    <property type="entry name" value="DNase I-like"/>
    <property type="match status" value="1"/>
</dbReference>
<dbReference type="OrthoDB" id="62798at2759"/>
<evidence type="ECO:0000313" key="2">
    <source>
        <dbReference type="EMBL" id="SCU94020.1"/>
    </source>
</evidence>
<evidence type="ECO:0000313" key="3">
    <source>
        <dbReference type="Proteomes" id="UP000191144"/>
    </source>
</evidence>
<keyword evidence="3" id="KW-1185">Reference proteome</keyword>
<organism evidence="2 3">
    <name type="scientific">Lachancea meyersii CBS 8951</name>
    <dbReference type="NCBI Taxonomy" id="1266667"/>
    <lineage>
        <taxon>Eukaryota</taxon>
        <taxon>Fungi</taxon>
        <taxon>Dikarya</taxon>
        <taxon>Ascomycota</taxon>
        <taxon>Saccharomycotina</taxon>
        <taxon>Saccharomycetes</taxon>
        <taxon>Saccharomycetales</taxon>
        <taxon>Saccharomycetaceae</taxon>
        <taxon>Lachancea</taxon>
    </lineage>
</organism>
<accession>A0A1G4JT25</accession>
<dbReference type="AlphaFoldDB" id="A0A1G4JT25"/>
<feature type="domain" description="Inositol polyphosphate-related phosphatase" evidence="1">
    <location>
        <begin position="3"/>
        <end position="315"/>
    </location>
</feature>
<dbReference type="SMART" id="SM00128">
    <property type="entry name" value="IPPc"/>
    <property type="match status" value="1"/>
</dbReference>